<evidence type="ECO:0000256" key="1">
    <source>
        <dbReference type="ARBA" id="ARBA00004453"/>
    </source>
</evidence>
<dbReference type="EMBL" id="SLZQ01000002">
    <property type="protein sequence ID" value="TCS38446.1"/>
    <property type="molecule type" value="Genomic_DNA"/>
</dbReference>
<comment type="subcellular location">
    <subcellularLocation>
        <location evidence="1 6">Cytoplasm</location>
        <location evidence="1 6">Nucleoid</location>
    </subcellularLocation>
</comment>
<dbReference type="InterPro" id="IPR007476">
    <property type="entry name" value="RdgC"/>
</dbReference>
<keyword evidence="4 6" id="KW-0963">Cytoplasm</keyword>
<dbReference type="NCBIfam" id="NF001463">
    <property type="entry name" value="PRK00321.1-4"/>
    <property type="match status" value="1"/>
</dbReference>
<dbReference type="GO" id="GO:0043590">
    <property type="term" value="C:bacterial nucleoid"/>
    <property type="evidence" value="ECO:0007669"/>
    <property type="project" value="TreeGrafter"/>
</dbReference>
<comment type="similarity">
    <text evidence="2 6">Belongs to the RdgC family.</text>
</comment>
<keyword evidence="5 6" id="KW-0233">DNA recombination</keyword>
<proteinExistence type="inferred from homology"/>
<dbReference type="GO" id="GO:0000018">
    <property type="term" value="P:regulation of DNA recombination"/>
    <property type="evidence" value="ECO:0007669"/>
    <property type="project" value="TreeGrafter"/>
</dbReference>
<evidence type="ECO:0000313" key="8">
    <source>
        <dbReference type="Proteomes" id="UP000295382"/>
    </source>
</evidence>
<gene>
    <name evidence="6" type="primary">rdgC</name>
    <name evidence="7" type="ORF">EDC30_102185</name>
</gene>
<name>A0A4R3HYM9_PAULE</name>
<reference evidence="7 8" key="1">
    <citation type="submission" date="2019-03" db="EMBL/GenBank/DDBJ databases">
        <title>Genomic Encyclopedia of Type Strains, Phase IV (KMG-IV): sequencing the most valuable type-strain genomes for metagenomic binning, comparative biology and taxonomic classification.</title>
        <authorList>
            <person name="Goeker M."/>
        </authorList>
    </citation>
    <scope>NUCLEOTIDE SEQUENCE [LARGE SCALE GENOMIC DNA]</scope>
    <source>
        <strain evidence="7 8">DSM 7445</strain>
    </source>
</reference>
<evidence type="ECO:0000313" key="7">
    <source>
        <dbReference type="EMBL" id="TCS38446.1"/>
    </source>
</evidence>
<dbReference type="Pfam" id="PF04381">
    <property type="entry name" value="RdgC"/>
    <property type="match status" value="1"/>
</dbReference>
<accession>A0A4R3HYM9</accession>
<sequence length="300" mass="33337">MWFKNLQIFQLTSPWTIGAEELDDLLAKQGFQPCGSSDMQSQGWLPPRENGGLVHTVNKQMLLRFGTEKKLLPASVINQFTKVKLAEIEEQQGYKPGKKQRKEVKEQVTDELLPRAFAVSSNTHVWIDPVHGWMVVDASSPAKTDDVFKWLLRSIPTLPVTSLRVARSPGEAMTNWLELDEAPAGFTVDQDTELTSTGENKSTVRYVKHTLEADDIRRHIKAGKRCTKLALTWNDKVSFVLTDTLAVKRVAALDVLKENSGNNAMDDDERFDSDFALMTGELDGLLTSLVAALGGIAPEA</sequence>
<comment type="function">
    <text evidence="6">May be involved in recombination.</text>
</comment>
<organism evidence="7 8">
    <name type="scientific">Paucimonas lemoignei</name>
    <name type="common">Pseudomonas lemoignei</name>
    <dbReference type="NCBI Taxonomy" id="29443"/>
    <lineage>
        <taxon>Bacteria</taxon>
        <taxon>Pseudomonadati</taxon>
        <taxon>Pseudomonadota</taxon>
        <taxon>Betaproteobacteria</taxon>
        <taxon>Burkholderiales</taxon>
        <taxon>Burkholderiaceae</taxon>
        <taxon>Paucimonas</taxon>
    </lineage>
</organism>
<dbReference type="PANTHER" id="PTHR38103">
    <property type="entry name" value="RECOMBINATION-ASSOCIATED PROTEIN RDGC"/>
    <property type="match status" value="1"/>
</dbReference>
<dbReference type="GO" id="GO:0006310">
    <property type="term" value="P:DNA recombination"/>
    <property type="evidence" value="ECO:0007669"/>
    <property type="project" value="UniProtKB-UniRule"/>
</dbReference>
<dbReference type="OrthoDB" id="5290530at2"/>
<dbReference type="PANTHER" id="PTHR38103:SF1">
    <property type="entry name" value="RECOMBINATION-ASSOCIATED PROTEIN RDGC"/>
    <property type="match status" value="1"/>
</dbReference>
<dbReference type="HAMAP" id="MF_00194">
    <property type="entry name" value="RdgC"/>
    <property type="match status" value="1"/>
</dbReference>
<dbReference type="GO" id="GO:0003690">
    <property type="term" value="F:double-stranded DNA binding"/>
    <property type="evidence" value="ECO:0007669"/>
    <property type="project" value="TreeGrafter"/>
</dbReference>
<dbReference type="AlphaFoldDB" id="A0A4R3HYM9"/>
<dbReference type="NCBIfam" id="NF001464">
    <property type="entry name" value="PRK00321.1-5"/>
    <property type="match status" value="1"/>
</dbReference>
<dbReference type="Proteomes" id="UP000295382">
    <property type="component" value="Unassembled WGS sequence"/>
</dbReference>
<evidence type="ECO:0000256" key="2">
    <source>
        <dbReference type="ARBA" id="ARBA00008657"/>
    </source>
</evidence>
<evidence type="ECO:0000256" key="4">
    <source>
        <dbReference type="ARBA" id="ARBA00022490"/>
    </source>
</evidence>
<keyword evidence="8" id="KW-1185">Reference proteome</keyword>
<comment type="caution">
    <text evidence="7">The sequence shown here is derived from an EMBL/GenBank/DDBJ whole genome shotgun (WGS) entry which is preliminary data.</text>
</comment>
<evidence type="ECO:0000256" key="5">
    <source>
        <dbReference type="ARBA" id="ARBA00023172"/>
    </source>
</evidence>
<protein>
    <recommendedName>
        <fullName evidence="3 6">Recombination-associated protein RdgC</fullName>
    </recommendedName>
</protein>
<dbReference type="GO" id="GO:0005737">
    <property type="term" value="C:cytoplasm"/>
    <property type="evidence" value="ECO:0007669"/>
    <property type="project" value="UniProtKB-UniRule"/>
</dbReference>
<evidence type="ECO:0000256" key="3">
    <source>
        <dbReference type="ARBA" id="ARBA00022296"/>
    </source>
</evidence>
<evidence type="ECO:0000256" key="6">
    <source>
        <dbReference type="HAMAP-Rule" id="MF_00194"/>
    </source>
</evidence>
<dbReference type="RefSeq" id="WP_132257519.1">
    <property type="nucleotide sequence ID" value="NZ_SLZQ01000002.1"/>
</dbReference>